<reference evidence="15" key="1">
    <citation type="submission" date="2021-07" db="EMBL/GenBank/DDBJ databases">
        <authorList>
            <person name="Catto M.A."/>
            <person name="Jacobson A."/>
            <person name="Kennedy G."/>
            <person name="Labadie P."/>
            <person name="Hunt B.G."/>
            <person name="Srinivasan R."/>
        </authorList>
    </citation>
    <scope>NUCLEOTIDE SEQUENCE</scope>
    <source>
        <strain evidence="15">PL_HMW_Pooled</strain>
        <tissue evidence="15">Head</tissue>
    </source>
</reference>
<feature type="compositionally biased region" description="Basic and acidic residues" evidence="13">
    <location>
        <begin position="300"/>
        <end position="314"/>
    </location>
</feature>
<evidence type="ECO:0000313" key="16">
    <source>
        <dbReference type="Proteomes" id="UP001219518"/>
    </source>
</evidence>
<feature type="compositionally biased region" description="Polar residues" evidence="13">
    <location>
        <begin position="560"/>
        <end position="572"/>
    </location>
</feature>
<accession>A0AAE1I1T1</accession>
<comment type="similarity">
    <text evidence="2">Belongs to the cyclin family. Cyclin C subfamily.</text>
</comment>
<evidence type="ECO:0000256" key="5">
    <source>
        <dbReference type="ARBA" id="ARBA00022618"/>
    </source>
</evidence>
<keyword evidence="11" id="KW-0131">Cell cycle</keyword>
<keyword evidence="6" id="KW-0832">Ubl conjugation</keyword>
<evidence type="ECO:0000256" key="3">
    <source>
        <dbReference type="ARBA" id="ARBA00022499"/>
    </source>
</evidence>
<organism evidence="15 16">
    <name type="scientific">Frankliniella fusca</name>
    <dbReference type="NCBI Taxonomy" id="407009"/>
    <lineage>
        <taxon>Eukaryota</taxon>
        <taxon>Metazoa</taxon>
        <taxon>Ecdysozoa</taxon>
        <taxon>Arthropoda</taxon>
        <taxon>Hexapoda</taxon>
        <taxon>Insecta</taxon>
        <taxon>Pterygota</taxon>
        <taxon>Neoptera</taxon>
        <taxon>Paraneoptera</taxon>
        <taxon>Thysanoptera</taxon>
        <taxon>Terebrantia</taxon>
        <taxon>Thripoidea</taxon>
        <taxon>Thripidae</taxon>
        <taxon>Frankliniella</taxon>
    </lineage>
</organism>
<feature type="compositionally biased region" description="Low complexity" evidence="13">
    <location>
        <begin position="288"/>
        <end position="299"/>
    </location>
</feature>
<dbReference type="GO" id="GO:0006357">
    <property type="term" value="P:regulation of transcription by RNA polymerase II"/>
    <property type="evidence" value="ECO:0007669"/>
    <property type="project" value="InterPro"/>
</dbReference>
<evidence type="ECO:0000256" key="12">
    <source>
        <dbReference type="RuleBase" id="RU000383"/>
    </source>
</evidence>
<feature type="compositionally biased region" description="Polar residues" evidence="13">
    <location>
        <begin position="995"/>
        <end position="1014"/>
    </location>
</feature>
<feature type="domain" description="Cyclin-like" evidence="14">
    <location>
        <begin position="38"/>
        <end position="134"/>
    </location>
</feature>
<evidence type="ECO:0000256" key="1">
    <source>
        <dbReference type="ARBA" id="ARBA00004123"/>
    </source>
</evidence>
<keyword evidence="9" id="KW-0804">Transcription</keyword>
<dbReference type="PANTHER" id="PTHR10026">
    <property type="entry name" value="CYCLIN"/>
    <property type="match status" value="1"/>
</dbReference>
<dbReference type="InterPro" id="IPR013763">
    <property type="entry name" value="Cyclin-like_dom"/>
</dbReference>
<feature type="region of interest" description="Disordered" evidence="13">
    <location>
        <begin position="275"/>
        <end position="783"/>
    </location>
</feature>
<dbReference type="FunFam" id="1.10.472.10:FF:000004">
    <property type="entry name" value="Cyclin T2"/>
    <property type="match status" value="1"/>
</dbReference>
<dbReference type="SMART" id="SM00385">
    <property type="entry name" value="CYCLIN"/>
    <property type="match status" value="1"/>
</dbReference>
<keyword evidence="10" id="KW-0539">Nucleus</keyword>
<feature type="compositionally biased region" description="Low complexity" evidence="13">
    <location>
        <begin position="573"/>
        <end position="591"/>
    </location>
</feature>
<feature type="compositionally biased region" description="Basic and acidic residues" evidence="13">
    <location>
        <begin position="1051"/>
        <end position="1061"/>
    </location>
</feature>
<feature type="compositionally biased region" description="Polar residues" evidence="13">
    <location>
        <begin position="738"/>
        <end position="754"/>
    </location>
</feature>
<evidence type="ECO:0000256" key="8">
    <source>
        <dbReference type="ARBA" id="ARBA00023127"/>
    </source>
</evidence>
<dbReference type="InterPro" id="IPR006671">
    <property type="entry name" value="Cyclin_N"/>
</dbReference>
<feature type="compositionally biased region" description="Polar residues" evidence="13">
    <location>
        <begin position="840"/>
        <end position="850"/>
    </location>
</feature>
<feature type="compositionally biased region" description="Basic and acidic residues" evidence="13">
    <location>
        <begin position="374"/>
        <end position="531"/>
    </location>
</feature>
<evidence type="ECO:0000256" key="4">
    <source>
        <dbReference type="ARBA" id="ARBA00022553"/>
    </source>
</evidence>
<evidence type="ECO:0000256" key="11">
    <source>
        <dbReference type="ARBA" id="ARBA00023306"/>
    </source>
</evidence>
<evidence type="ECO:0000256" key="7">
    <source>
        <dbReference type="ARBA" id="ARBA00023015"/>
    </source>
</evidence>
<sequence>MAADEKWYFTKEQLANTPSTKCGYDVDRELSCRQQAAHLIQDMGQRLQLCINTAIVYMHRFYVFHSFTQFHLDAMAAASLFLAAKVEEQPRKLEHVIRVKQICLHRDQPALDVKSEQYLEQAQDLVFNENVLLQTLGFDVAIDHPHTYVVRCCHLVRASKDLAQTSYFMASNSLHLTTMCLQYKPTVVACFCIHLACKWSNWEIPQSNEGRYWFYYVDKTVTQDLLEQLTDEFLVIFEKCPSRLKKKIKSANQNASSYQFDKMSQRDAMHEGVSFNAHQRPQDPNKPSSSQIPQSSSQRSDSREHQEKRERDRQMASQGSHSQHRDGHHRGSHHMGHPHPSSSSALLKPGAPVPNKMPHPGQHRSSMSHHPRADHHGRPEHLQRPDHQARPEHQQRSDFQQRQERQSRPEHGARPDHHPRNDHQVRPDQARPDHHQARPDHPRVEHPNRPDHSQRSDHHPRPDHPNRPDQIRSDHSSNQSRSDHSQRPDLPGRPDQTNRQEHSGRLEHQGGIERHDRPDGSERLGHPEPRHSGVTAARDQLRREAALQREASRRDALHNIPSTIMNHSPAQRTTSGDSAISVSSSTSLTPSNQDWSGFGVTSAASSGPSPIPPKHPAPSDPSHRHSTGYEKPKPSNSTMDSYSRHRSSLPSNDRRPSSASVSLDRKMMQETERRQLESFFGKTVQAPTYKEIKKEPEAMPMPSQPPTVPSTMHIKKEKESPIRQTLNVPPPAADMTAQPMSMRQNSYKSVTNDYPITKSIKPDPDAEPLSDTRNGTTLSAPLIPKVEKIETDIKEENSISSRLPNQIDNSQLLSNRSLDTRLAPPVPKAESKPAHHLLNRMSSYPNSDSKSMLYPQHVNLQNTQNQGRSNASLSDDRALASSPQLSTLIGDARPMVPLKTAEVRTALPIAPFEGDLGAVAFPASESKDVAPAPASDEGSADHHHHKSKKKKEKKEKHKHKDKDKEKHREEKKHKSKHKEKDKEKRKVETAPADVAQTSSQNKPALTLKINKSNITPPPVPPVALAPSGGGLKLKINLAQLSSTPSGSSSSKESRKRERDKSSPGLDTSYPKAPKLGSDLDTPKRGSHSSTSKSSSSSYARQNGLESRGGSRHHMQHPQHYSGSKMVMDDGSSMKPSEISKNSSSHSSTS</sequence>
<feature type="compositionally biased region" description="Basic and acidic residues" evidence="13">
    <location>
        <begin position="621"/>
        <end position="633"/>
    </location>
</feature>
<evidence type="ECO:0000256" key="6">
    <source>
        <dbReference type="ARBA" id="ARBA00022843"/>
    </source>
</evidence>
<evidence type="ECO:0000256" key="9">
    <source>
        <dbReference type="ARBA" id="ARBA00023163"/>
    </source>
</evidence>
<dbReference type="GO" id="GO:0005634">
    <property type="term" value="C:nucleus"/>
    <property type="evidence" value="ECO:0007669"/>
    <property type="project" value="UniProtKB-SubCell"/>
</dbReference>
<feature type="compositionally biased region" description="Basic and acidic residues" evidence="13">
    <location>
        <begin position="539"/>
        <end position="557"/>
    </location>
</feature>
<gene>
    <name evidence="15" type="ORF">KUF71_005320</name>
</gene>
<feature type="region of interest" description="Disordered" evidence="13">
    <location>
        <begin position="821"/>
        <end position="852"/>
    </location>
</feature>
<evidence type="ECO:0000256" key="10">
    <source>
        <dbReference type="ARBA" id="ARBA00023242"/>
    </source>
</evidence>
<keyword evidence="3" id="KW-1017">Isopeptide bond</keyword>
<dbReference type="AlphaFoldDB" id="A0AAE1I1T1"/>
<comment type="subcellular location">
    <subcellularLocation>
        <location evidence="1">Nucleus</location>
    </subcellularLocation>
</comment>
<keyword evidence="4" id="KW-0597">Phosphoprotein</keyword>
<dbReference type="InterPro" id="IPR043198">
    <property type="entry name" value="Cyclin/Ssn8"/>
</dbReference>
<dbReference type="SUPFAM" id="SSF47954">
    <property type="entry name" value="Cyclin-like"/>
    <property type="match status" value="2"/>
</dbReference>
<dbReference type="Proteomes" id="UP001219518">
    <property type="component" value="Unassembled WGS sequence"/>
</dbReference>
<protein>
    <submittedName>
        <fullName evidence="15">Cyclin-T</fullName>
    </submittedName>
</protein>
<evidence type="ECO:0000256" key="2">
    <source>
        <dbReference type="ARBA" id="ARBA00008638"/>
    </source>
</evidence>
<dbReference type="Pfam" id="PF00134">
    <property type="entry name" value="Cyclin_N"/>
    <property type="match status" value="1"/>
</dbReference>
<dbReference type="Pfam" id="PF21797">
    <property type="entry name" value="CycT2-like_C"/>
    <property type="match status" value="1"/>
</dbReference>
<name>A0AAE1I1T1_9NEOP</name>
<evidence type="ECO:0000256" key="13">
    <source>
        <dbReference type="SAM" id="MobiDB-lite"/>
    </source>
</evidence>
<dbReference type="InterPro" id="IPR036915">
    <property type="entry name" value="Cyclin-like_sf"/>
</dbReference>
<feature type="compositionally biased region" description="Basic and acidic residues" evidence="13">
    <location>
        <begin position="663"/>
        <end position="676"/>
    </location>
</feature>
<reference evidence="15" key="2">
    <citation type="journal article" date="2023" name="BMC Genomics">
        <title>Pest status, molecular evolution, and epigenetic factors derived from the genome assembly of Frankliniella fusca, a thysanopteran phytovirus vector.</title>
        <authorList>
            <person name="Catto M.A."/>
            <person name="Labadie P.E."/>
            <person name="Jacobson A.L."/>
            <person name="Kennedy G.G."/>
            <person name="Srinivasan R."/>
            <person name="Hunt B.G."/>
        </authorList>
    </citation>
    <scope>NUCLEOTIDE SEQUENCE</scope>
    <source>
        <strain evidence="15">PL_HMW_Pooled</strain>
    </source>
</reference>
<evidence type="ECO:0000259" key="14">
    <source>
        <dbReference type="SMART" id="SM00385"/>
    </source>
</evidence>
<feature type="compositionally biased region" description="Basic and acidic residues" evidence="13">
    <location>
        <begin position="978"/>
        <end position="988"/>
    </location>
</feature>
<comment type="caution">
    <text evidence="15">The sequence shown here is derived from an EMBL/GenBank/DDBJ whole genome shotgun (WGS) entry which is preliminary data.</text>
</comment>
<proteinExistence type="inferred from homology"/>
<feature type="compositionally biased region" description="Pro residues" evidence="13">
    <location>
        <begin position="609"/>
        <end position="619"/>
    </location>
</feature>
<feature type="compositionally biased region" description="Low complexity" evidence="13">
    <location>
        <begin position="1041"/>
        <end position="1050"/>
    </location>
</feature>
<keyword evidence="16" id="KW-1185">Reference proteome</keyword>
<dbReference type="FunFam" id="1.10.472.10:FF:000009">
    <property type="entry name" value="cyclin-T2 isoform X1"/>
    <property type="match status" value="1"/>
</dbReference>
<dbReference type="GO" id="GO:0051301">
    <property type="term" value="P:cell division"/>
    <property type="evidence" value="ECO:0007669"/>
    <property type="project" value="UniProtKB-KW"/>
</dbReference>
<feature type="compositionally biased region" description="Basic residues" evidence="13">
    <location>
        <begin position="326"/>
        <end position="337"/>
    </location>
</feature>
<dbReference type="Gene3D" id="1.10.472.10">
    <property type="entry name" value="Cyclin-like"/>
    <property type="match status" value="2"/>
</dbReference>
<dbReference type="GO" id="GO:0016538">
    <property type="term" value="F:cyclin-dependent protein serine/threonine kinase regulator activity"/>
    <property type="evidence" value="ECO:0007669"/>
    <property type="project" value="InterPro"/>
</dbReference>
<feature type="region of interest" description="Disordered" evidence="13">
    <location>
        <begin position="927"/>
        <end position="1149"/>
    </location>
</feature>
<dbReference type="CDD" id="cd20539">
    <property type="entry name" value="CYCLIN_CCNT_rpt2"/>
    <property type="match status" value="1"/>
</dbReference>
<feature type="compositionally biased region" description="Low complexity" evidence="13">
    <location>
        <begin position="1132"/>
        <end position="1149"/>
    </location>
</feature>
<feature type="compositionally biased region" description="Basic residues" evidence="13">
    <location>
        <begin position="942"/>
        <end position="961"/>
    </location>
</feature>
<keyword evidence="5" id="KW-0132">Cell division</keyword>
<dbReference type="CDD" id="cd20538">
    <property type="entry name" value="CYCLIN_CCNT_rpt1"/>
    <property type="match status" value="1"/>
</dbReference>
<keyword evidence="8 12" id="KW-0195">Cyclin</keyword>
<keyword evidence="7" id="KW-0805">Transcription regulation</keyword>
<dbReference type="EMBL" id="JAHWGI010001411">
    <property type="protein sequence ID" value="KAK3930586.1"/>
    <property type="molecule type" value="Genomic_DNA"/>
</dbReference>
<evidence type="ECO:0000313" key="15">
    <source>
        <dbReference type="EMBL" id="KAK3930586.1"/>
    </source>
</evidence>
<feature type="compositionally biased region" description="Low complexity" evidence="13">
    <location>
        <begin position="1087"/>
        <end position="1097"/>
    </location>
</feature>